<comment type="caution">
    <text evidence="1">The sequence shown here is derived from an EMBL/GenBank/DDBJ whole genome shotgun (WGS) entry which is preliminary data.</text>
</comment>
<gene>
    <name evidence="1" type="ORF">R1flu_004206</name>
</gene>
<accession>A0ABD1YSP1</accession>
<sequence>MLNVVFALVKPKHFQHNLLAFYYHAWVAITNPTAPTLDWGDVVEKIVSRQIKGLGVCNKATCLGPYLAHLYSHFHEMDAKEKEASKKRKASIQTISDFDTKTKPLDEKKLEEEVPHVFCEGEASGSKPLGQKVDFVEWGNHVESFGHETSRLFEAFHVETRSVSTEAVAWNMKEMFAPPSVVETELQLWKEMVRNLADFLTEEQKKIKEVIEQRDYFEGKN</sequence>
<evidence type="ECO:0000313" key="1">
    <source>
        <dbReference type="EMBL" id="KAL2632727.1"/>
    </source>
</evidence>
<evidence type="ECO:0000313" key="2">
    <source>
        <dbReference type="Proteomes" id="UP001605036"/>
    </source>
</evidence>
<name>A0ABD1YSP1_9MARC</name>
<keyword evidence="2" id="KW-1185">Reference proteome</keyword>
<protein>
    <submittedName>
        <fullName evidence="1">Uncharacterized protein</fullName>
    </submittedName>
</protein>
<dbReference type="EMBL" id="JBHFFA010000003">
    <property type="protein sequence ID" value="KAL2632727.1"/>
    <property type="molecule type" value="Genomic_DNA"/>
</dbReference>
<organism evidence="1 2">
    <name type="scientific">Riccia fluitans</name>
    <dbReference type="NCBI Taxonomy" id="41844"/>
    <lineage>
        <taxon>Eukaryota</taxon>
        <taxon>Viridiplantae</taxon>
        <taxon>Streptophyta</taxon>
        <taxon>Embryophyta</taxon>
        <taxon>Marchantiophyta</taxon>
        <taxon>Marchantiopsida</taxon>
        <taxon>Marchantiidae</taxon>
        <taxon>Marchantiales</taxon>
        <taxon>Ricciaceae</taxon>
        <taxon>Riccia</taxon>
    </lineage>
</organism>
<dbReference type="AlphaFoldDB" id="A0ABD1YSP1"/>
<dbReference type="Proteomes" id="UP001605036">
    <property type="component" value="Unassembled WGS sequence"/>
</dbReference>
<proteinExistence type="predicted"/>
<reference evidence="1 2" key="1">
    <citation type="submission" date="2024-09" db="EMBL/GenBank/DDBJ databases">
        <title>Chromosome-scale assembly of Riccia fluitans.</title>
        <authorList>
            <person name="Paukszto L."/>
            <person name="Sawicki J."/>
            <person name="Karawczyk K."/>
            <person name="Piernik-Szablinska J."/>
            <person name="Szczecinska M."/>
            <person name="Mazdziarz M."/>
        </authorList>
    </citation>
    <scope>NUCLEOTIDE SEQUENCE [LARGE SCALE GENOMIC DNA]</scope>
    <source>
        <strain evidence="1">Rf_01</strain>
        <tissue evidence="1">Aerial parts of the thallus</tissue>
    </source>
</reference>